<sequence length="577" mass="64290">MCFLSQTRSFTRETLSVRHNVRKAAGAAARTLRRSRAWNWNRKDAHEGAGRALASREYYVTSAPEDPLSRGTAPIPVTSQTPSVADMALPPFFAPGRPGPPPPQPPPPAPFGCPPPPLPSPAFPPPLPQRPGPFPGASAPFLQPPLALQPRGPGEASRGGGGGSGSGGGGGVFYPVPPPPLPPPPPQCRPFPGTDAGERPRPPLPGPGPPWNPHWPEAPPPSDVLGDAALQRLRDRQWLEAVFGTPRRAGCPVPPRAPAGPSLGEVRARLRGALRLVRRLRDLGQALREAEADGAAWVLLHAQAAPLRAELAERLQLLTQAAYVGEARRRLERVRRRRLRLRERARERDAEREAEAARAAEREQEIDLWRVKCVQEVEEKKREQELKAAADGVLSEVRKKQADTKRMVDILRALEKLRKLRKEAAARKGVCPPASADETFEHHLQRLRKLIKKRSELYEAEERALRVMLEGEQEEERKRELEKKQRKEKEKILLQKREIESKLFGDPDEFPLAHLLQPFRQYYLQAEHSLPALIQIRHDWDQYLVPSDHPKGNSVPQGWVLPPLPSNDIWATAIKLH</sequence>
<dbReference type="InterPro" id="IPR052831">
    <property type="entry name" value="Apoptosis_promoter"/>
</dbReference>
<reference evidence="3" key="1">
    <citation type="submission" date="2019-03" db="EMBL/GenBank/DDBJ databases">
        <authorList>
            <person name="Warren W.C."/>
            <person name="Johnson G.S."/>
        </authorList>
    </citation>
    <scope>NUCLEOTIDE SEQUENCE [LARGE SCALE GENOMIC DNA]</scope>
    <source>
        <strain evidence="3">Basenji</strain>
    </source>
</reference>
<reference evidence="3" key="2">
    <citation type="submission" date="2025-08" db="UniProtKB">
        <authorList>
            <consortium name="Ensembl"/>
        </authorList>
    </citation>
    <scope>IDENTIFICATION</scope>
</reference>
<feature type="compositionally biased region" description="Pro residues" evidence="2">
    <location>
        <begin position="175"/>
        <end position="189"/>
    </location>
</feature>
<dbReference type="PANTHER" id="PTHR48190">
    <property type="entry name" value="PROGRAMMED CELL DEATH PROTEIN 7"/>
    <property type="match status" value="1"/>
</dbReference>
<accession>A0A8C0NM14</accession>
<evidence type="ECO:0000313" key="4">
    <source>
        <dbReference type="Proteomes" id="UP000694429"/>
    </source>
</evidence>
<dbReference type="Ensembl" id="ENSCAFT00030031051.1">
    <property type="protein sequence ID" value="ENSCAFP00030027090.1"/>
    <property type="gene ID" value="ENSCAFG00030016808.1"/>
</dbReference>
<evidence type="ECO:0000256" key="1">
    <source>
        <dbReference type="SAM" id="Coils"/>
    </source>
</evidence>
<feature type="compositionally biased region" description="Gly residues" evidence="2">
    <location>
        <begin position="157"/>
        <end position="172"/>
    </location>
</feature>
<dbReference type="Proteomes" id="UP000694429">
    <property type="component" value="Chromosome 30"/>
</dbReference>
<feature type="compositionally biased region" description="Pro residues" evidence="2">
    <location>
        <begin position="202"/>
        <end position="222"/>
    </location>
</feature>
<feature type="compositionally biased region" description="Pro residues" evidence="2">
    <location>
        <begin position="97"/>
        <end position="134"/>
    </location>
</feature>
<keyword evidence="1" id="KW-0175">Coiled coil</keyword>
<evidence type="ECO:0000313" key="3">
    <source>
        <dbReference type="Ensembl" id="ENSCAFP00030027090.1"/>
    </source>
</evidence>
<organism evidence="3 4">
    <name type="scientific">Canis lupus familiaris</name>
    <name type="common">Dog</name>
    <name type="synonym">Canis familiaris</name>
    <dbReference type="NCBI Taxonomy" id="9615"/>
    <lineage>
        <taxon>Eukaryota</taxon>
        <taxon>Metazoa</taxon>
        <taxon>Chordata</taxon>
        <taxon>Craniata</taxon>
        <taxon>Vertebrata</taxon>
        <taxon>Euteleostomi</taxon>
        <taxon>Mammalia</taxon>
        <taxon>Eutheria</taxon>
        <taxon>Laurasiatheria</taxon>
        <taxon>Carnivora</taxon>
        <taxon>Caniformia</taxon>
        <taxon>Canidae</taxon>
        <taxon>Canis</taxon>
    </lineage>
</organism>
<feature type="compositionally biased region" description="Low complexity" evidence="2">
    <location>
        <begin position="135"/>
        <end position="156"/>
    </location>
</feature>
<feature type="region of interest" description="Disordered" evidence="2">
    <location>
        <begin position="63"/>
        <end position="225"/>
    </location>
</feature>
<name>A0A8C0NM14_CANLF</name>
<dbReference type="PANTHER" id="PTHR48190:SF2">
    <property type="entry name" value="PROGRAMMED CELL DEATH PROTEIN 7"/>
    <property type="match status" value="1"/>
</dbReference>
<dbReference type="InterPro" id="IPR031974">
    <property type="entry name" value="PDCD7"/>
</dbReference>
<evidence type="ECO:0000256" key="2">
    <source>
        <dbReference type="SAM" id="MobiDB-lite"/>
    </source>
</evidence>
<protein>
    <recommendedName>
        <fullName evidence="5">Programmed cell death 7</fullName>
    </recommendedName>
</protein>
<proteinExistence type="predicted"/>
<dbReference type="Pfam" id="PF16021">
    <property type="entry name" value="PDCD7"/>
    <property type="match status" value="1"/>
</dbReference>
<feature type="coiled-coil region" evidence="1">
    <location>
        <begin position="324"/>
        <end position="367"/>
    </location>
</feature>
<evidence type="ECO:0008006" key="5">
    <source>
        <dbReference type="Google" id="ProtNLM"/>
    </source>
</evidence>
<dbReference type="AlphaFoldDB" id="A0A8C0NM14"/>
<feature type="coiled-coil region" evidence="1">
    <location>
        <begin position="444"/>
        <end position="498"/>
    </location>
</feature>